<evidence type="ECO:0000313" key="5">
    <source>
        <dbReference type="EMBL" id="CAL1172180.1"/>
    </source>
</evidence>
<evidence type="ECO:0000313" key="4">
    <source>
        <dbReference type="EMBL" id="CAI4018805.1"/>
    </source>
</evidence>
<dbReference type="AlphaFoldDB" id="A0A9P1M4X8"/>
<feature type="compositionally biased region" description="Acidic residues" evidence="2">
    <location>
        <begin position="527"/>
        <end position="550"/>
    </location>
</feature>
<reference evidence="5" key="2">
    <citation type="submission" date="2024-04" db="EMBL/GenBank/DDBJ databases">
        <authorList>
            <person name="Chen Y."/>
            <person name="Shah S."/>
            <person name="Dougan E. K."/>
            <person name="Thang M."/>
            <person name="Chan C."/>
        </authorList>
    </citation>
    <scope>NUCLEOTIDE SEQUENCE [LARGE SCALE GENOMIC DNA]</scope>
</reference>
<dbReference type="SUPFAM" id="SSF53474">
    <property type="entry name" value="alpha/beta-Hydrolases"/>
    <property type="match status" value="1"/>
</dbReference>
<dbReference type="Gene3D" id="3.40.50.1820">
    <property type="entry name" value="alpha/beta hydrolase"/>
    <property type="match status" value="1"/>
</dbReference>
<dbReference type="Pfam" id="PF00326">
    <property type="entry name" value="Peptidase_S9"/>
    <property type="match status" value="1"/>
</dbReference>
<evidence type="ECO:0000259" key="3">
    <source>
        <dbReference type="SMART" id="SM00128"/>
    </source>
</evidence>
<dbReference type="SMART" id="SM00128">
    <property type="entry name" value="IPPc"/>
    <property type="match status" value="1"/>
</dbReference>
<dbReference type="GO" id="GO:0016791">
    <property type="term" value="F:phosphatase activity"/>
    <property type="evidence" value="ECO:0007669"/>
    <property type="project" value="InterPro"/>
</dbReference>
<dbReference type="EMBL" id="CAMXCT020006715">
    <property type="protein sequence ID" value="CAL1172180.1"/>
    <property type="molecule type" value="Genomic_DNA"/>
</dbReference>
<dbReference type="OrthoDB" id="2152248at2759"/>
<dbReference type="GO" id="GO:0046856">
    <property type="term" value="P:phosphatidylinositol dephosphorylation"/>
    <property type="evidence" value="ECO:0007669"/>
    <property type="project" value="InterPro"/>
</dbReference>
<dbReference type="PANTHER" id="PTHR43037:SF1">
    <property type="entry name" value="BLL1128 PROTEIN"/>
    <property type="match status" value="1"/>
</dbReference>
<dbReference type="EMBL" id="CAMXCT010006715">
    <property type="protein sequence ID" value="CAI4018805.1"/>
    <property type="molecule type" value="Genomic_DNA"/>
</dbReference>
<dbReference type="InterPro" id="IPR050955">
    <property type="entry name" value="Plant_Biomass_Hydrol_Est"/>
</dbReference>
<reference evidence="4" key="1">
    <citation type="submission" date="2022-10" db="EMBL/GenBank/DDBJ databases">
        <authorList>
            <person name="Chen Y."/>
            <person name="Dougan E. K."/>
            <person name="Chan C."/>
            <person name="Rhodes N."/>
            <person name="Thang M."/>
        </authorList>
    </citation>
    <scope>NUCLEOTIDE SEQUENCE</scope>
</reference>
<feature type="region of interest" description="Disordered" evidence="2">
    <location>
        <begin position="450"/>
        <end position="475"/>
    </location>
</feature>
<dbReference type="InterPro" id="IPR029058">
    <property type="entry name" value="AB_hydrolase_fold"/>
</dbReference>
<dbReference type="Pfam" id="PF22669">
    <property type="entry name" value="Exo_endo_phos2"/>
    <property type="match status" value="1"/>
</dbReference>
<dbReference type="InterPro" id="IPR036691">
    <property type="entry name" value="Endo/exonu/phosph_ase_sf"/>
</dbReference>
<feature type="domain" description="Inositol polyphosphate-related phosphatase" evidence="3">
    <location>
        <begin position="1"/>
        <end position="237"/>
    </location>
</feature>
<evidence type="ECO:0000256" key="1">
    <source>
        <dbReference type="ARBA" id="ARBA00022729"/>
    </source>
</evidence>
<dbReference type="GO" id="GO:0006508">
    <property type="term" value="P:proteolysis"/>
    <property type="evidence" value="ECO:0007669"/>
    <property type="project" value="InterPro"/>
</dbReference>
<dbReference type="Gene3D" id="3.60.10.10">
    <property type="entry name" value="Endonuclease/exonuclease/phosphatase"/>
    <property type="match status" value="1"/>
</dbReference>
<name>A0A9P1M4X8_9DINO</name>
<dbReference type="Proteomes" id="UP001152797">
    <property type="component" value="Unassembled WGS sequence"/>
</dbReference>
<dbReference type="SUPFAM" id="SSF56219">
    <property type="entry name" value="DNase I-like"/>
    <property type="match status" value="1"/>
</dbReference>
<dbReference type="PANTHER" id="PTHR43037">
    <property type="entry name" value="UNNAMED PRODUCT-RELATED"/>
    <property type="match status" value="1"/>
</dbReference>
<dbReference type="GO" id="GO:0008236">
    <property type="term" value="F:serine-type peptidase activity"/>
    <property type="evidence" value="ECO:0007669"/>
    <property type="project" value="InterPro"/>
</dbReference>
<dbReference type="InterPro" id="IPR000300">
    <property type="entry name" value="IPPc"/>
</dbReference>
<keyword evidence="6" id="KW-1185">Reference proteome</keyword>
<organism evidence="4">
    <name type="scientific">Cladocopium goreaui</name>
    <dbReference type="NCBI Taxonomy" id="2562237"/>
    <lineage>
        <taxon>Eukaryota</taxon>
        <taxon>Sar</taxon>
        <taxon>Alveolata</taxon>
        <taxon>Dinophyceae</taxon>
        <taxon>Suessiales</taxon>
        <taxon>Symbiodiniaceae</taxon>
        <taxon>Cladocopium</taxon>
    </lineage>
</organism>
<feature type="region of interest" description="Disordered" evidence="2">
    <location>
        <begin position="521"/>
        <end position="553"/>
    </location>
</feature>
<evidence type="ECO:0000256" key="2">
    <source>
        <dbReference type="SAM" id="MobiDB-lite"/>
    </source>
</evidence>
<proteinExistence type="predicted"/>
<sequence length="574" mass="62444">MSLLLCTWNLGCKDLDGQMPKEGSRTATAEHCDTYLPLLLFQQTANKVEVVPLHFTFGKHQVCSKGCVAAHFDHNGLKMCVVNAHLEAGHGKVRARNEMFAQIASKFPTGSNSLLLLLGDLNYRVEGKRPFTEPTKATPVEQRCQVFLEEFDEAVAKCQAGKASELQERCQLRRSRGDAPFFENFEEAEAVSARFEKFSQEQLESNELLTRARYDSSPRALDAGRAGFLAKPPAEGTKRPYPLLLFLHGSGERGHEDGRDLGKVRQNGPWSASGAERFFLVAPQCPQDAVWPALAEQVVLLTREVLKTYELDTSRCYITGLSMGGFGAWAAAYLAPELYTAMVAVCGGFTKPLPRETSLSTMLQLAKVKPKGEDLDKLRDLPVWLFHGLKDKIVDADGSLLLYEALGGKARGFSKLRLTKYGELGHTIWSSAYKTQGLFNWLLGKRGAKPGGALASQTPKRISPPAPPATLAPAPLGPIPLAPLAAPPRAAPSDADRALQIAPELPQKLLKLLESSEASPAIPDLQDVSDDVTWDEWDTEPTGDASESDASDAPLQSFSAAIVIANHSLVDDIG</sequence>
<dbReference type="EMBL" id="CAMXCT030006715">
    <property type="protein sequence ID" value="CAL4806117.1"/>
    <property type="molecule type" value="Genomic_DNA"/>
</dbReference>
<gene>
    <name evidence="4" type="ORF">C1SCF055_LOCUS43344</name>
</gene>
<accession>A0A9P1M4X8</accession>
<dbReference type="InterPro" id="IPR001375">
    <property type="entry name" value="Peptidase_S9_cat"/>
</dbReference>
<comment type="caution">
    <text evidence="4">The sequence shown here is derived from an EMBL/GenBank/DDBJ whole genome shotgun (WGS) entry which is preliminary data.</text>
</comment>
<keyword evidence="1" id="KW-0732">Signal</keyword>
<feature type="compositionally biased region" description="Pro residues" evidence="2">
    <location>
        <begin position="462"/>
        <end position="475"/>
    </location>
</feature>
<evidence type="ECO:0000313" key="6">
    <source>
        <dbReference type="Proteomes" id="UP001152797"/>
    </source>
</evidence>
<protein>
    <recommendedName>
        <fullName evidence="3">Inositol polyphosphate-related phosphatase domain-containing protein</fullName>
    </recommendedName>
</protein>